<dbReference type="AlphaFoldDB" id="A0A1S2VBA5"/>
<evidence type="ECO:0000313" key="2">
    <source>
        <dbReference type="Proteomes" id="UP000181790"/>
    </source>
</evidence>
<keyword evidence="2" id="KW-1185">Reference proteome</keyword>
<name>A0A1S2VBA5_9BACT</name>
<reference evidence="1 2" key="1">
    <citation type="submission" date="2016-10" db="EMBL/GenBank/DDBJ databases">
        <title>Arsenicibacter rosenii gen. nov., sp. nov., an efficient arsenic-methylating bacterium isolated from an arsenic-contaminated paddy soil.</title>
        <authorList>
            <person name="Huang K."/>
        </authorList>
    </citation>
    <scope>NUCLEOTIDE SEQUENCE [LARGE SCALE GENOMIC DNA]</scope>
    <source>
        <strain evidence="1 2">SM-1</strain>
    </source>
</reference>
<dbReference type="EMBL" id="MORL01000107">
    <property type="protein sequence ID" value="OIN55496.1"/>
    <property type="molecule type" value="Genomic_DNA"/>
</dbReference>
<proteinExistence type="predicted"/>
<organism evidence="1 2">
    <name type="scientific">Arsenicibacter rosenii</name>
    <dbReference type="NCBI Taxonomy" id="1750698"/>
    <lineage>
        <taxon>Bacteria</taxon>
        <taxon>Pseudomonadati</taxon>
        <taxon>Bacteroidota</taxon>
        <taxon>Cytophagia</taxon>
        <taxon>Cytophagales</taxon>
        <taxon>Spirosomataceae</taxon>
        <taxon>Arsenicibacter</taxon>
    </lineage>
</organism>
<comment type="caution">
    <text evidence="1">The sequence shown here is derived from an EMBL/GenBank/DDBJ whole genome shotgun (WGS) entry which is preliminary data.</text>
</comment>
<protein>
    <submittedName>
        <fullName evidence="1">Uncharacterized protein</fullName>
    </submittedName>
</protein>
<gene>
    <name evidence="1" type="ORF">BLX24_30030</name>
</gene>
<dbReference type="Proteomes" id="UP000181790">
    <property type="component" value="Unassembled WGS sequence"/>
</dbReference>
<evidence type="ECO:0000313" key="1">
    <source>
        <dbReference type="EMBL" id="OIN55496.1"/>
    </source>
</evidence>
<sequence>MAAAYPEAIPASRAEYDCMLHQTAGFIRNNSFIAPHKFGTLEFRTACGQANLTSIPQLVILRLVIWKAVKHGARSHVTEPKDHFYRVCLYSEKGLASVVHDDINDLLQLLTGLSKGYSRHLQPLLARAKYRCEEAQQGHLPGRPVPIPEDLTI</sequence>
<dbReference type="RefSeq" id="WP_071506876.1">
    <property type="nucleotide sequence ID" value="NZ_MORL01000107.1"/>
</dbReference>
<accession>A0A1S2VBA5</accession>